<reference evidence="4" key="2">
    <citation type="submission" date="2023-05" db="EMBL/GenBank/DDBJ databases">
        <authorList>
            <consortium name="Lawrence Berkeley National Laboratory"/>
            <person name="Steindorff A."/>
            <person name="Hensen N."/>
            <person name="Bonometti L."/>
            <person name="Westerberg I."/>
            <person name="Brannstrom I.O."/>
            <person name="Guillou S."/>
            <person name="Cros-Aarteil S."/>
            <person name="Calhoun S."/>
            <person name="Haridas S."/>
            <person name="Kuo A."/>
            <person name="Mondo S."/>
            <person name="Pangilinan J."/>
            <person name="Riley R."/>
            <person name="Labutti K."/>
            <person name="Andreopoulos B."/>
            <person name="Lipzen A."/>
            <person name="Chen C."/>
            <person name="Yanf M."/>
            <person name="Daum C."/>
            <person name="Ng V."/>
            <person name="Clum A."/>
            <person name="Ohm R."/>
            <person name="Martin F."/>
            <person name="Silar P."/>
            <person name="Natvig D."/>
            <person name="Lalanne C."/>
            <person name="Gautier V."/>
            <person name="Ament-Velasquez S.L."/>
            <person name="Kruys A."/>
            <person name="Hutchinson M.I."/>
            <person name="Powell A.J."/>
            <person name="Barry K."/>
            <person name="Miller A.N."/>
            <person name="Grigoriev I.V."/>
            <person name="Debuchy R."/>
            <person name="Gladieux P."/>
            <person name="Thoren M.H."/>
            <person name="Johannesson H."/>
        </authorList>
    </citation>
    <scope>NUCLEOTIDE SEQUENCE</scope>
    <source>
        <strain evidence="4">PSN243</strain>
    </source>
</reference>
<gene>
    <name evidence="4" type="ORF">QBC34DRAFT_330547</name>
</gene>
<evidence type="ECO:0000256" key="1">
    <source>
        <dbReference type="ARBA" id="ARBA00006328"/>
    </source>
</evidence>
<dbReference type="Gene3D" id="3.90.25.10">
    <property type="entry name" value="UDP-galactose 4-epimerase, domain 1"/>
    <property type="match status" value="1"/>
</dbReference>
<dbReference type="InterPro" id="IPR008030">
    <property type="entry name" value="NmrA-like"/>
</dbReference>
<evidence type="ECO:0000313" key="5">
    <source>
        <dbReference type="Proteomes" id="UP001321760"/>
    </source>
</evidence>
<reference evidence="4" key="1">
    <citation type="journal article" date="2023" name="Mol. Phylogenet. Evol.">
        <title>Genome-scale phylogeny and comparative genomics of the fungal order Sordariales.</title>
        <authorList>
            <person name="Hensen N."/>
            <person name="Bonometti L."/>
            <person name="Westerberg I."/>
            <person name="Brannstrom I.O."/>
            <person name="Guillou S."/>
            <person name="Cros-Aarteil S."/>
            <person name="Calhoun S."/>
            <person name="Haridas S."/>
            <person name="Kuo A."/>
            <person name="Mondo S."/>
            <person name="Pangilinan J."/>
            <person name="Riley R."/>
            <person name="LaButti K."/>
            <person name="Andreopoulos B."/>
            <person name="Lipzen A."/>
            <person name="Chen C."/>
            <person name="Yan M."/>
            <person name="Daum C."/>
            <person name="Ng V."/>
            <person name="Clum A."/>
            <person name="Steindorff A."/>
            <person name="Ohm R.A."/>
            <person name="Martin F."/>
            <person name="Silar P."/>
            <person name="Natvig D.O."/>
            <person name="Lalanne C."/>
            <person name="Gautier V."/>
            <person name="Ament-Velasquez S.L."/>
            <person name="Kruys A."/>
            <person name="Hutchinson M.I."/>
            <person name="Powell A.J."/>
            <person name="Barry K."/>
            <person name="Miller A.N."/>
            <person name="Grigoriev I.V."/>
            <person name="Debuchy R."/>
            <person name="Gladieux P."/>
            <person name="Hiltunen Thoren M."/>
            <person name="Johannesson H."/>
        </authorList>
    </citation>
    <scope>NUCLEOTIDE SEQUENCE</scope>
    <source>
        <strain evidence="4">PSN243</strain>
    </source>
</reference>
<sequence>MPTIAVFGATGAQGGSVVRQLLKNPEWKVRGITRNVNSPAAKKLAEQGVELVSANANDLPSVTAAITGAHAVFGITFFWDVAAAVGYDRAAEVEMQQLRNMALALDASPTLQHFIISALPSPAKTSGGKYHAPHFDCKQFALDWVRENTPELWKKTTQFWGGYYAANMVDIEALRFHRLPGSEARFLMAPSRPEGKLAFAADIQTNAGVVVEGVLKMGSKAFGRTAVCVTDYVSWREVVEVYERVTGRKAAYVPADDETYGKLYGEFGIEFALQLRWSEEYPSWHEAAGEENIISLEELGVEGRLVGFEDAMRRLYEEGKFE</sequence>
<protein>
    <recommendedName>
        <fullName evidence="3">NmrA-like domain-containing protein</fullName>
    </recommendedName>
</protein>
<dbReference type="InterPro" id="IPR051164">
    <property type="entry name" value="NmrA-like_oxidored"/>
</dbReference>
<dbReference type="AlphaFoldDB" id="A0AAV9GHC6"/>
<dbReference type="Pfam" id="PF05368">
    <property type="entry name" value="NmrA"/>
    <property type="match status" value="1"/>
</dbReference>
<dbReference type="PANTHER" id="PTHR42748">
    <property type="entry name" value="NITROGEN METABOLITE REPRESSION PROTEIN NMRA FAMILY MEMBER"/>
    <property type="match status" value="1"/>
</dbReference>
<keyword evidence="2" id="KW-0521">NADP</keyword>
<dbReference type="SUPFAM" id="SSF51735">
    <property type="entry name" value="NAD(P)-binding Rossmann-fold domains"/>
    <property type="match status" value="1"/>
</dbReference>
<comment type="caution">
    <text evidence="4">The sequence shown here is derived from an EMBL/GenBank/DDBJ whole genome shotgun (WGS) entry which is preliminary data.</text>
</comment>
<dbReference type="Proteomes" id="UP001321760">
    <property type="component" value="Unassembled WGS sequence"/>
</dbReference>
<comment type="similarity">
    <text evidence="1">Belongs to the NmrA-type oxidoreductase family.</text>
</comment>
<evidence type="ECO:0000256" key="2">
    <source>
        <dbReference type="ARBA" id="ARBA00022857"/>
    </source>
</evidence>
<organism evidence="4 5">
    <name type="scientific">Podospora aff. communis PSN243</name>
    <dbReference type="NCBI Taxonomy" id="3040156"/>
    <lineage>
        <taxon>Eukaryota</taxon>
        <taxon>Fungi</taxon>
        <taxon>Dikarya</taxon>
        <taxon>Ascomycota</taxon>
        <taxon>Pezizomycotina</taxon>
        <taxon>Sordariomycetes</taxon>
        <taxon>Sordariomycetidae</taxon>
        <taxon>Sordariales</taxon>
        <taxon>Podosporaceae</taxon>
        <taxon>Podospora</taxon>
    </lineage>
</organism>
<dbReference type="EMBL" id="MU865952">
    <property type="protein sequence ID" value="KAK4447121.1"/>
    <property type="molecule type" value="Genomic_DNA"/>
</dbReference>
<accession>A0AAV9GHC6</accession>
<feature type="domain" description="NmrA-like" evidence="3">
    <location>
        <begin position="3"/>
        <end position="281"/>
    </location>
</feature>
<proteinExistence type="inferred from homology"/>
<evidence type="ECO:0000259" key="3">
    <source>
        <dbReference type="Pfam" id="PF05368"/>
    </source>
</evidence>
<dbReference type="Gene3D" id="3.40.50.720">
    <property type="entry name" value="NAD(P)-binding Rossmann-like Domain"/>
    <property type="match status" value="1"/>
</dbReference>
<dbReference type="GO" id="GO:0005634">
    <property type="term" value="C:nucleus"/>
    <property type="evidence" value="ECO:0007669"/>
    <property type="project" value="TreeGrafter"/>
</dbReference>
<keyword evidence="5" id="KW-1185">Reference proteome</keyword>
<evidence type="ECO:0000313" key="4">
    <source>
        <dbReference type="EMBL" id="KAK4447121.1"/>
    </source>
</evidence>
<name>A0AAV9GHC6_9PEZI</name>
<dbReference type="InterPro" id="IPR036291">
    <property type="entry name" value="NAD(P)-bd_dom_sf"/>
</dbReference>
<dbReference type="PANTHER" id="PTHR42748:SF28">
    <property type="entry name" value="NMRA-LIKE DOMAIN-CONTAINING PROTEIN"/>
    <property type="match status" value="1"/>
</dbReference>